<dbReference type="OMA" id="WIVISDE"/>
<evidence type="ECO:0000313" key="2">
    <source>
        <dbReference type="RefSeq" id="XP_022099218.1"/>
    </source>
</evidence>
<dbReference type="OrthoDB" id="6267506at2759"/>
<sequence>MVIFNNQGCTKYIIQVKTTDVVATSKSWVCANPEKVFVYRQDATLAYEFPTVPMWDFGEVGVMLVSVAVMKNGNILVGDMHRMVLTEHKPDDGKLIHTIPVEIAPNWLAVMSNGWIVISDEKKGQVAIVDVSDGNATQVTTIKPIIDGQPVKYCRGVSSNGEDIFVAAVKSYPGTGHIHNYHYTGRFVSCVARDLHWPMGITLTADRQRLVAADWYSVKIYHQLYRNTTS</sequence>
<dbReference type="SUPFAM" id="SSF63829">
    <property type="entry name" value="Calcium-dependent phosphotriesterase"/>
    <property type="match status" value="1"/>
</dbReference>
<evidence type="ECO:0000313" key="1">
    <source>
        <dbReference type="Proteomes" id="UP000694845"/>
    </source>
</evidence>
<keyword evidence="1" id="KW-1185">Reference proteome</keyword>
<organism evidence="1 2">
    <name type="scientific">Acanthaster planci</name>
    <name type="common">Crown-of-thorns starfish</name>
    <dbReference type="NCBI Taxonomy" id="133434"/>
    <lineage>
        <taxon>Eukaryota</taxon>
        <taxon>Metazoa</taxon>
        <taxon>Echinodermata</taxon>
        <taxon>Eleutherozoa</taxon>
        <taxon>Asterozoa</taxon>
        <taxon>Asteroidea</taxon>
        <taxon>Valvatacea</taxon>
        <taxon>Valvatida</taxon>
        <taxon>Acanthasteridae</taxon>
        <taxon>Acanthaster</taxon>
    </lineage>
</organism>
<gene>
    <name evidence="2" type="primary">LOC110983887</name>
</gene>
<dbReference type="GeneID" id="110983887"/>
<dbReference type="InterPro" id="IPR015943">
    <property type="entry name" value="WD40/YVTN_repeat-like_dom_sf"/>
</dbReference>
<dbReference type="RefSeq" id="XP_022099218.1">
    <property type="nucleotide sequence ID" value="XM_022243526.1"/>
</dbReference>
<proteinExistence type="predicted"/>
<dbReference type="Proteomes" id="UP000694845">
    <property type="component" value="Unplaced"/>
</dbReference>
<dbReference type="Gene3D" id="2.130.10.10">
    <property type="entry name" value="YVTN repeat-like/Quinoprotein amine dehydrogenase"/>
    <property type="match status" value="1"/>
</dbReference>
<reference evidence="2" key="1">
    <citation type="submission" date="2025-08" db="UniProtKB">
        <authorList>
            <consortium name="RefSeq"/>
        </authorList>
    </citation>
    <scope>IDENTIFICATION</scope>
</reference>
<dbReference type="KEGG" id="aplc:110983887"/>
<accession>A0A8B7Z0T7</accession>
<dbReference type="AlphaFoldDB" id="A0A8B7Z0T7"/>
<protein>
    <submittedName>
        <fullName evidence="2">Uncharacterized protein LOC110983887</fullName>
    </submittedName>
</protein>
<name>A0A8B7Z0T7_ACAPL</name>